<gene>
    <name evidence="2" type="ORF">G3567_01240</name>
</gene>
<reference evidence="2 3" key="1">
    <citation type="submission" date="2020-02" db="EMBL/GenBank/DDBJ databases">
        <title>Flavobacteriaceae Psychroflexus bacterium YR1-1, complete genome.</title>
        <authorList>
            <person name="Li Y."/>
            <person name="Wu S."/>
        </authorList>
    </citation>
    <scope>NUCLEOTIDE SEQUENCE [LARGE SCALE GENOMIC DNA]</scope>
    <source>
        <strain evidence="2 3">YR1-1</strain>
    </source>
</reference>
<evidence type="ECO:0000313" key="2">
    <source>
        <dbReference type="EMBL" id="NEV92768.1"/>
    </source>
</evidence>
<dbReference type="Proteomes" id="UP000478505">
    <property type="component" value="Unassembled WGS sequence"/>
</dbReference>
<keyword evidence="1" id="KW-1133">Transmembrane helix</keyword>
<organism evidence="2 3">
    <name type="scientific">Psychroflexus aurantiacus</name>
    <dbReference type="NCBI Taxonomy" id="2709310"/>
    <lineage>
        <taxon>Bacteria</taxon>
        <taxon>Pseudomonadati</taxon>
        <taxon>Bacteroidota</taxon>
        <taxon>Flavobacteriia</taxon>
        <taxon>Flavobacteriales</taxon>
        <taxon>Flavobacteriaceae</taxon>
        <taxon>Psychroflexus</taxon>
    </lineage>
</organism>
<evidence type="ECO:0000256" key="1">
    <source>
        <dbReference type="SAM" id="Phobius"/>
    </source>
</evidence>
<dbReference type="AlphaFoldDB" id="A0A6B3QYJ6"/>
<dbReference type="RefSeq" id="WP_164003362.1">
    <property type="nucleotide sequence ID" value="NZ_JAAIKD010000001.1"/>
</dbReference>
<keyword evidence="3" id="KW-1185">Reference proteome</keyword>
<evidence type="ECO:0000313" key="3">
    <source>
        <dbReference type="Proteomes" id="UP000478505"/>
    </source>
</evidence>
<accession>A0A6B3QYJ6</accession>
<keyword evidence="1" id="KW-0812">Transmembrane</keyword>
<name>A0A6B3QYJ6_9FLAO</name>
<protein>
    <submittedName>
        <fullName evidence="2">DUF2975 domain-containing protein</fullName>
    </submittedName>
</protein>
<proteinExistence type="predicted"/>
<feature type="transmembrane region" description="Helical" evidence="1">
    <location>
        <begin position="88"/>
        <end position="107"/>
    </location>
</feature>
<keyword evidence="1" id="KW-0472">Membrane</keyword>
<feature type="transmembrane region" description="Helical" evidence="1">
    <location>
        <begin position="7"/>
        <end position="33"/>
    </location>
</feature>
<dbReference type="EMBL" id="JAAIKD010000001">
    <property type="protein sequence ID" value="NEV92768.1"/>
    <property type="molecule type" value="Genomic_DNA"/>
</dbReference>
<feature type="transmembrane region" description="Helical" evidence="1">
    <location>
        <begin position="127"/>
        <end position="144"/>
    </location>
</feature>
<sequence>MKTILHTLYLGVQVLRLVLSACIVIPTVLFITGAERIRASNLESALVFLPVFIFWVFAFISLNRIVPVIKRCKQGDYFAKSNALSIRFLAYVLITYAIGIPILKFMLKAFEQNRLELSYVFDLEYAFVSHLALGLILLLLAKIIDRGRELEIDHKLTI</sequence>
<feature type="transmembrane region" description="Helical" evidence="1">
    <location>
        <begin position="45"/>
        <end position="67"/>
    </location>
</feature>
<comment type="caution">
    <text evidence="2">The sequence shown here is derived from an EMBL/GenBank/DDBJ whole genome shotgun (WGS) entry which is preliminary data.</text>
</comment>